<dbReference type="Gene3D" id="3.40.50.1460">
    <property type="match status" value="1"/>
</dbReference>
<reference evidence="2 3" key="1">
    <citation type="submission" date="2016-11" db="EMBL/GenBank/DDBJ databases">
        <authorList>
            <consortium name="Urmite Genomes"/>
        </authorList>
    </citation>
    <scope>NUCLEOTIDE SEQUENCE [LARGE SCALE GENOMIC DNA]</scope>
    <source>
        <strain evidence="2 3">A11</strain>
    </source>
</reference>
<sequence>MLVLLVGFVYPENKYGHKELIGNYVDLYHLYSYFKKITDNIMVMTDLTSPEECTMLVDAVSQKLLPEALLTFARSLSWDSKLYPYNGKEDLEKLLSNQDEQIFVYFSGHSSKGKLILPDTVSGMETLSFRQKLEYGNVGSEIFMIFDCCDADGTRLPFVMTGEKYVISSPAHFTTRKTICLCSTRKGEDSASKIIGSVFTRCFLNQIENRRCQLSDLLQNINSECQCYPQTATLYSSFPNLKKIWSWLYKR</sequence>
<dbReference type="OrthoDB" id="30662at10239"/>
<evidence type="ECO:0000313" key="3">
    <source>
        <dbReference type="Proteomes" id="UP000201465"/>
    </source>
</evidence>
<dbReference type="KEGG" id="vg:30523553"/>
<dbReference type="GO" id="GO:0004197">
    <property type="term" value="F:cysteine-type endopeptidase activity"/>
    <property type="evidence" value="ECO:0007669"/>
    <property type="project" value="InterPro"/>
</dbReference>
<gene>
    <name evidence="2" type="ORF">BQ3484_561</name>
</gene>
<dbReference type="EMBL" id="LT671577">
    <property type="protein sequence ID" value="SHO33629.1"/>
    <property type="molecule type" value="Genomic_DNA"/>
</dbReference>
<dbReference type="RefSeq" id="YP_009329501.1">
    <property type="nucleotide sequence ID" value="NC_032108.1"/>
</dbReference>
<accession>A0A1M7XVC0</accession>
<dbReference type="InterPro" id="IPR011600">
    <property type="entry name" value="Pept_C14_caspase"/>
</dbReference>
<dbReference type="Pfam" id="PF00656">
    <property type="entry name" value="Peptidase_C14"/>
    <property type="match status" value="1"/>
</dbReference>
<dbReference type="GeneID" id="30523553"/>
<name>A0A1M7XVC0_9VIRU</name>
<dbReference type="Proteomes" id="UP000201465">
    <property type="component" value="Segment"/>
</dbReference>
<keyword evidence="3" id="KW-1185">Reference proteome</keyword>
<evidence type="ECO:0000313" key="2">
    <source>
        <dbReference type="EMBL" id="SHO33629.1"/>
    </source>
</evidence>
<dbReference type="GO" id="GO:0006508">
    <property type="term" value="P:proteolysis"/>
    <property type="evidence" value="ECO:0007669"/>
    <property type="project" value="InterPro"/>
</dbReference>
<organism evidence="2 3">
    <name type="scientific">Cedratvirus A11</name>
    <dbReference type="NCBI Taxonomy" id="1903266"/>
    <lineage>
        <taxon>Viruses</taxon>
        <taxon>Pithoviruses</taxon>
        <taxon>Orthocedratvirinae</taxon>
        <taxon>Alphacedratvirus</taxon>
        <taxon>Alphacedratvirus aljazairmassiliense</taxon>
    </lineage>
</organism>
<proteinExistence type="predicted"/>
<dbReference type="SUPFAM" id="SSF52129">
    <property type="entry name" value="Caspase-like"/>
    <property type="match status" value="1"/>
</dbReference>
<feature type="domain" description="Peptidase C14 caspase" evidence="1">
    <location>
        <begin position="92"/>
        <end position="233"/>
    </location>
</feature>
<evidence type="ECO:0000259" key="1">
    <source>
        <dbReference type="Pfam" id="PF00656"/>
    </source>
</evidence>
<dbReference type="InterPro" id="IPR029030">
    <property type="entry name" value="Caspase-like_dom_sf"/>
</dbReference>
<protein>
    <submittedName>
        <fullName evidence="2">Caspase protein</fullName>
    </submittedName>
</protein>